<evidence type="ECO:0000256" key="1">
    <source>
        <dbReference type="SAM" id="Coils"/>
    </source>
</evidence>
<evidence type="ECO:0000313" key="2">
    <source>
        <dbReference type="EMBL" id="CAC5398753.1"/>
    </source>
</evidence>
<gene>
    <name evidence="2" type="ORF">MCOR_33095</name>
</gene>
<name>A0A6J8CQF7_MYTCO</name>
<dbReference type="Proteomes" id="UP000507470">
    <property type="component" value="Unassembled WGS sequence"/>
</dbReference>
<sequence length="202" mass="22387">MNLRHRQLPLPMFLNNRGGESPTAPLCSVNFNFSDLTRENETQFVPNSAPGASAIISDTYPSTASVNTFNSSMACPSISNFHTISSPSTRLNSQSYPALGLHTNISTNSINVSTYSNPINSNANLTRPMTADQTNTMTNLSPPRISSLSDSNLNRSTYQVNHKSDEVMELRRRIQKLEREKELNTRQIMTTEPHPSAHSMQS</sequence>
<accession>A0A6J8CQF7</accession>
<protein>
    <submittedName>
        <fullName evidence="2">Uncharacterized protein</fullName>
    </submittedName>
</protein>
<evidence type="ECO:0000313" key="3">
    <source>
        <dbReference type="Proteomes" id="UP000507470"/>
    </source>
</evidence>
<proteinExistence type="predicted"/>
<reference evidence="2 3" key="1">
    <citation type="submission" date="2020-06" db="EMBL/GenBank/DDBJ databases">
        <authorList>
            <person name="Li R."/>
            <person name="Bekaert M."/>
        </authorList>
    </citation>
    <scope>NUCLEOTIDE SEQUENCE [LARGE SCALE GENOMIC DNA]</scope>
    <source>
        <strain evidence="3">wild</strain>
    </source>
</reference>
<dbReference type="EMBL" id="CACVKT020005968">
    <property type="protein sequence ID" value="CAC5398753.1"/>
    <property type="molecule type" value="Genomic_DNA"/>
</dbReference>
<keyword evidence="3" id="KW-1185">Reference proteome</keyword>
<dbReference type="OrthoDB" id="10392532at2759"/>
<dbReference type="AlphaFoldDB" id="A0A6J8CQF7"/>
<feature type="coiled-coil region" evidence="1">
    <location>
        <begin position="160"/>
        <end position="187"/>
    </location>
</feature>
<keyword evidence="1" id="KW-0175">Coiled coil</keyword>
<organism evidence="2 3">
    <name type="scientific">Mytilus coruscus</name>
    <name type="common">Sea mussel</name>
    <dbReference type="NCBI Taxonomy" id="42192"/>
    <lineage>
        <taxon>Eukaryota</taxon>
        <taxon>Metazoa</taxon>
        <taxon>Spiralia</taxon>
        <taxon>Lophotrochozoa</taxon>
        <taxon>Mollusca</taxon>
        <taxon>Bivalvia</taxon>
        <taxon>Autobranchia</taxon>
        <taxon>Pteriomorphia</taxon>
        <taxon>Mytilida</taxon>
        <taxon>Mytiloidea</taxon>
        <taxon>Mytilidae</taxon>
        <taxon>Mytilinae</taxon>
        <taxon>Mytilus</taxon>
    </lineage>
</organism>